<evidence type="ECO:0000256" key="1">
    <source>
        <dbReference type="SAM" id="MobiDB-lite"/>
    </source>
</evidence>
<gene>
    <name evidence="2" type="ORF">QRX60_44210</name>
</gene>
<sequence>MQVDLSRTGTVALADLLELPATRPADDPTGAEDILNTTAKHLAVAAEAQPVQAVLGHRRAHLGQVHHLPATPGSAWRPSPAMPSSTGRSVGGAHSIQLSPALPDDRDLS</sequence>
<dbReference type="EMBL" id="CP127295">
    <property type="protein sequence ID" value="WIY00981.1"/>
    <property type="molecule type" value="Genomic_DNA"/>
</dbReference>
<evidence type="ECO:0000313" key="3">
    <source>
        <dbReference type="Proteomes" id="UP001239397"/>
    </source>
</evidence>
<proteinExistence type="predicted"/>
<name>A0A9Y2JP12_9PSEU</name>
<dbReference type="Proteomes" id="UP001239397">
    <property type="component" value="Chromosome"/>
</dbReference>
<dbReference type="AlphaFoldDB" id="A0A9Y2JP12"/>
<accession>A0A9Y2JP12</accession>
<evidence type="ECO:0000313" key="2">
    <source>
        <dbReference type="EMBL" id="WIY00981.1"/>
    </source>
</evidence>
<dbReference type="KEGG" id="amog:QRX60_44210"/>
<protein>
    <submittedName>
        <fullName evidence="2">Uncharacterized protein</fullName>
    </submittedName>
</protein>
<keyword evidence="3" id="KW-1185">Reference proteome</keyword>
<feature type="region of interest" description="Disordered" evidence="1">
    <location>
        <begin position="67"/>
        <end position="109"/>
    </location>
</feature>
<dbReference type="RefSeq" id="WP_285997442.1">
    <property type="nucleotide sequence ID" value="NZ_CP127295.1"/>
</dbReference>
<organism evidence="2 3">
    <name type="scientific">Amycolatopsis mongoliensis</name>
    <dbReference type="NCBI Taxonomy" id="715475"/>
    <lineage>
        <taxon>Bacteria</taxon>
        <taxon>Bacillati</taxon>
        <taxon>Actinomycetota</taxon>
        <taxon>Actinomycetes</taxon>
        <taxon>Pseudonocardiales</taxon>
        <taxon>Pseudonocardiaceae</taxon>
        <taxon>Amycolatopsis</taxon>
    </lineage>
</organism>
<reference evidence="2 3" key="1">
    <citation type="submission" date="2023-06" db="EMBL/GenBank/DDBJ databases">
        <authorList>
            <person name="Oyuntsetseg B."/>
            <person name="Kim S.B."/>
        </authorList>
    </citation>
    <scope>NUCLEOTIDE SEQUENCE [LARGE SCALE GENOMIC DNA]</scope>
    <source>
        <strain evidence="2 3">4-36</strain>
    </source>
</reference>